<keyword evidence="3" id="KW-1185">Reference proteome</keyword>
<evidence type="ECO:0000313" key="3">
    <source>
        <dbReference type="Proteomes" id="UP001066276"/>
    </source>
</evidence>
<gene>
    <name evidence="2" type="ORF">NDU88_006146</name>
</gene>
<evidence type="ECO:0000256" key="1">
    <source>
        <dbReference type="SAM" id="MobiDB-lite"/>
    </source>
</evidence>
<sequence length="72" mass="7461">MNLHRSQQRAGLEEENECEVDGASGGGALQPVGDSGVGAGPDAGLQRCGMGPEPWPAPPTLWVPVDGILRRL</sequence>
<name>A0AAV7NPD5_PLEWA</name>
<feature type="region of interest" description="Disordered" evidence="1">
    <location>
        <begin position="1"/>
        <end position="60"/>
    </location>
</feature>
<dbReference type="AlphaFoldDB" id="A0AAV7NPD5"/>
<protein>
    <submittedName>
        <fullName evidence="2">Uncharacterized protein</fullName>
    </submittedName>
</protein>
<reference evidence="2" key="1">
    <citation type="journal article" date="2022" name="bioRxiv">
        <title>Sequencing and chromosome-scale assembly of the giantPleurodeles waltlgenome.</title>
        <authorList>
            <person name="Brown T."/>
            <person name="Elewa A."/>
            <person name="Iarovenko S."/>
            <person name="Subramanian E."/>
            <person name="Araus A.J."/>
            <person name="Petzold A."/>
            <person name="Susuki M."/>
            <person name="Suzuki K.-i.T."/>
            <person name="Hayashi T."/>
            <person name="Toyoda A."/>
            <person name="Oliveira C."/>
            <person name="Osipova E."/>
            <person name="Leigh N.D."/>
            <person name="Simon A."/>
            <person name="Yun M.H."/>
        </authorList>
    </citation>
    <scope>NUCLEOTIDE SEQUENCE</scope>
    <source>
        <strain evidence="2">20211129_DDA</strain>
        <tissue evidence="2">Liver</tissue>
    </source>
</reference>
<evidence type="ECO:0000313" key="2">
    <source>
        <dbReference type="EMBL" id="KAJ1117951.1"/>
    </source>
</evidence>
<proteinExistence type="predicted"/>
<dbReference type="EMBL" id="JANPWB010000012">
    <property type="protein sequence ID" value="KAJ1117951.1"/>
    <property type="molecule type" value="Genomic_DNA"/>
</dbReference>
<comment type="caution">
    <text evidence="2">The sequence shown here is derived from an EMBL/GenBank/DDBJ whole genome shotgun (WGS) entry which is preliminary data.</text>
</comment>
<organism evidence="2 3">
    <name type="scientific">Pleurodeles waltl</name>
    <name type="common">Iberian ribbed newt</name>
    <dbReference type="NCBI Taxonomy" id="8319"/>
    <lineage>
        <taxon>Eukaryota</taxon>
        <taxon>Metazoa</taxon>
        <taxon>Chordata</taxon>
        <taxon>Craniata</taxon>
        <taxon>Vertebrata</taxon>
        <taxon>Euteleostomi</taxon>
        <taxon>Amphibia</taxon>
        <taxon>Batrachia</taxon>
        <taxon>Caudata</taxon>
        <taxon>Salamandroidea</taxon>
        <taxon>Salamandridae</taxon>
        <taxon>Pleurodelinae</taxon>
        <taxon>Pleurodeles</taxon>
    </lineage>
</organism>
<accession>A0AAV7NPD5</accession>
<dbReference type="Proteomes" id="UP001066276">
    <property type="component" value="Chromosome 8"/>
</dbReference>